<dbReference type="AlphaFoldDB" id="A0A8S9MMV0"/>
<dbReference type="Pfam" id="PF13456">
    <property type="entry name" value="RVT_3"/>
    <property type="match status" value="2"/>
</dbReference>
<evidence type="ECO:0000313" key="3">
    <source>
        <dbReference type="Proteomes" id="UP000712281"/>
    </source>
</evidence>
<feature type="domain" description="RNase H type-1" evidence="1">
    <location>
        <begin position="147"/>
        <end position="263"/>
    </location>
</feature>
<comment type="caution">
    <text evidence="2">The sequence shown here is derived from an EMBL/GenBank/DDBJ whole genome shotgun (WGS) entry which is preliminary data.</text>
</comment>
<sequence length="267" mass="29487">MVKPMCGWTKCNVAASWVSRSSKSGGAWIARDNNGVALIHSRRAFSNAQDPLTAALISLLWSINDLRSLRMDKIIFETSSYCLRDAFLHPVANAPHRQLITAILNSLKGFVDWRVEHVVPDNNKVASLIAASVTKEHRYQSYVASGASWVSRSSKSGGAWIARDNNGVALIHSRRAFSNAQDPLTAALISLLWSINDLRSLRMDKIIFETSSYCLRDVFLHPVANAPHRQLITANLNSLKGFVDWIVEHVVPDNNKVASLIAASVTN</sequence>
<evidence type="ECO:0000313" key="2">
    <source>
        <dbReference type="EMBL" id="KAF2619468.1"/>
    </source>
</evidence>
<dbReference type="InterPro" id="IPR044730">
    <property type="entry name" value="RNase_H-like_dom_plant"/>
</dbReference>
<dbReference type="PANTHER" id="PTHR47074">
    <property type="entry name" value="BNAC02G40300D PROTEIN"/>
    <property type="match status" value="1"/>
</dbReference>
<dbReference type="EMBL" id="QGKW02000007">
    <property type="protein sequence ID" value="KAF2619468.1"/>
    <property type="molecule type" value="Genomic_DNA"/>
</dbReference>
<reference evidence="2" key="1">
    <citation type="submission" date="2019-12" db="EMBL/GenBank/DDBJ databases">
        <title>Genome sequencing and annotation of Brassica cretica.</title>
        <authorList>
            <person name="Studholme D.J."/>
            <person name="Sarris P.F."/>
        </authorList>
    </citation>
    <scope>NUCLEOTIDE SEQUENCE</scope>
    <source>
        <strain evidence="2">PFS-001/15</strain>
        <tissue evidence="2">Leaf</tissue>
    </source>
</reference>
<dbReference type="PANTHER" id="PTHR47074:SF49">
    <property type="entry name" value="POLYNUCLEOTIDYL TRANSFERASE, RIBONUCLEASE H-LIKE SUPERFAMILY PROTEIN"/>
    <property type="match status" value="1"/>
</dbReference>
<dbReference type="GO" id="GO:0004523">
    <property type="term" value="F:RNA-DNA hybrid ribonuclease activity"/>
    <property type="evidence" value="ECO:0007669"/>
    <property type="project" value="InterPro"/>
</dbReference>
<proteinExistence type="predicted"/>
<evidence type="ECO:0000259" key="1">
    <source>
        <dbReference type="Pfam" id="PF13456"/>
    </source>
</evidence>
<dbReference type="Proteomes" id="UP000712281">
    <property type="component" value="Unassembled WGS sequence"/>
</dbReference>
<organism evidence="2 3">
    <name type="scientific">Brassica cretica</name>
    <name type="common">Mustard</name>
    <dbReference type="NCBI Taxonomy" id="69181"/>
    <lineage>
        <taxon>Eukaryota</taxon>
        <taxon>Viridiplantae</taxon>
        <taxon>Streptophyta</taxon>
        <taxon>Embryophyta</taxon>
        <taxon>Tracheophyta</taxon>
        <taxon>Spermatophyta</taxon>
        <taxon>Magnoliopsida</taxon>
        <taxon>eudicotyledons</taxon>
        <taxon>Gunneridae</taxon>
        <taxon>Pentapetalae</taxon>
        <taxon>rosids</taxon>
        <taxon>malvids</taxon>
        <taxon>Brassicales</taxon>
        <taxon>Brassicaceae</taxon>
        <taxon>Brassiceae</taxon>
        <taxon>Brassica</taxon>
    </lineage>
</organism>
<name>A0A8S9MMV0_BRACR</name>
<gene>
    <name evidence="2" type="ORF">F2Q68_00042350</name>
</gene>
<dbReference type="InterPro" id="IPR002156">
    <property type="entry name" value="RNaseH_domain"/>
</dbReference>
<feature type="domain" description="RNase H type-1" evidence="1">
    <location>
        <begin position="12"/>
        <end position="131"/>
    </location>
</feature>
<protein>
    <recommendedName>
        <fullName evidence="1">RNase H type-1 domain-containing protein</fullName>
    </recommendedName>
</protein>
<accession>A0A8S9MMV0</accession>
<dbReference type="GO" id="GO:0003676">
    <property type="term" value="F:nucleic acid binding"/>
    <property type="evidence" value="ECO:0007669"/>
    <property type="project" value="InterPro"/>
</dbReference>
<dbReference type="CDD" id="cd06222">
    <property type="entry name" value="RNase_H_like"/>
    <property type="match status" value="1"/>
</dbReference>
<dbReference type="InterPro" id="IPR052929">
    <property type="entry name" value="RNase_H-like_EbsB-rel"/>
</dbReference>